<evidence type="ECO:0000313" key="4">
    <source>
        <dbReference type="Proteomes" id="UP001611162"/>
    </source>
</evidence>
<feature type="domain" description="Smf/DprA SLOG" evidence="2">
    <location>
        <begin position="78"/>
        <end position="289"/>
    </location>
</feature>
<dbReference type="SUPFAM" id="SSF102405">
    <property type="entry name" value="MCP/YpsA-like"/>
    <property type="match status" value="1"/>
</dbReference>
<keyword evidence="4" id="KW-1185">Reference proteome</keyword>
<comment type="similarity">
    <text evidence="1">Belongs to the DprA/Smf family.</text>
</comment>
<evidence type="ECO:0000313" key="3">
    <source>
        <dbReference type="EMBL" id="MFI0912536.1"/>
    </source>
</evidence>
<dbReference type="Gene3D" id="3.40.50.450">
    <property type="match status" value="1"/>
</dbReference>
<dbReference type="RefSeq" id="WP_397613420.1">
    <property type="nucleotide sequence ID" value="NZ_JBIRRB010000006.1"/>
</dbReference>
<accession>A0ABW7T7F0</accession>
<dbReference type="PANTHER" id="PTHR43022">
    <property type="entry name" value="PROTEIN SMF"/>
    <property type="match status" value="1"/>
</dbReference>
<protein>
    <submittedName>
        <fullName evidence="3">DNA-processing protein DprA</fullName>
    </submittedName>
</protein>
<comment type="caution">
    <text evidence="3">The sequence shown here is derived from an EMBL/GenBank/DDBJ whole genome shotgun (WGS) entry which is preliminary data.</text>
</comment>
<evidence type="ECO:0000259" key="2">
    <source>
        <dbReference type="Pfam" id="PF02481"/>
    </source>
</evidence>
<dbReference type="InterPro" id="IPR003488">
    <property type="entry name" value="DprA"/>
</dbReference>
<dbReference type="InterPro" id="IPR057666">
    <property type="entry name" value="DrpA_SLOG"/>
</dbReference>
<dbReference type="Proteomes" id="UP001611162">
    <property type="component" value="Unassembled WGS sequence"/>
</dbReference>
<dbReference type="Pfam" id="PF02481">
    <property type="entry name" value="DNA_processg_A"/>
    <property type="match status" value="1"/>
</dbReference>
<organism evidence="3 4">
    <name type="scientific">Streptomyces abikoensis</name>
    <dbReference type="NCBI Taxonomy" id="97398"/>
    <lineage>
        <taxon>Bacteria</taxon>
        <taxon>Bacillati</taxon>
        <taxon>Actinomycetota</taxon>
        <taxon>Actinomycetes</taxon>
        <taxon>Kitasatosporales</taxon>
        <taxon>Streptomycetaceae</taxon>
        <taxon>Streptomyces</taxon>
    </lineage>
</organism>
<gene>
    <name evidence="3" type="ORF">ACH4TF_19005</name>
</gene>
<reference evidence="3 4" key="1">
    <citation type="submission" date="2024-10" db="EMBL/GenBank/DDBJ databases">
        <title>The Natural Products Discovery Center: Release of the First 8490 Sequenced Strains for Exploring Actinobacteria Biosynthetic Diversity.</title>
        <authorList>
            <person name="Kalkreuter E."/>
            <person name="Kautsar S.A."/>
            <person name="Yang D."/>
            <person name="Bader C.D."/>
            <person name="Teijaro C.N."/>
            <person name="Fluegel L."/>
            <person name="Davis C.M."/>
            <person name="Simpson J.R."/>
            <person name="Lauterbach L."/>
            <person name="Steele A.D."/>
            <person name="Gui C."/>
            <person name="Meng S."/>
            <person name="Li G."/>
            <person name="Viehrig K."/>
            <person name="Ye F."/>
            <person name="Su P."/>
            <person name="Kiefer A.F."/>
            <person name="Nichols A."/>
            <person name="Cepeda A.J."/>
            <person name="Yan W."/>
            <person name="Fan B."/>
            <person name="Jiang Y."/>
            <person name="Adhikari A."/>
            <person name="Zheng C.-J."/>
            <person name="Schuster L."/>
            <person name="Cowan T.M."/>
            <person name="Smanski M.J."/>
            <person name="Chevrette M.G."/>
            <person name="De Carvalho L.P.S."/>
            <person name="Shen B."/>
        </authorList>
    </citation>
    <scope>NUCLEOTIDE SEQUENCE [LARGE SCALE GENOMIC DNA]</scope>
    <source>
        <strain evidence="3 4">NPDC020979</strain>
    </source>
</reference>
<evidence type="ECO:0000256" key="1">
    <source>
        <dbReference type="ARBA" id="ARBA00006525"/>
    </source>
</evidence>
<dbReference type="EMBL" id="JBIRRB010000006">
    <property type="protein sequence ID" value="MFI0912536.1"/>
    <property type="molecule type" value="Genomic_DNA"/>
</dbReference>
<name>A0ABW7T7F0_9ACTN</name>
<proteinExistence type="inferred from homology"/>
<sequence length="296" mass="31337">MHEHTDPYRAERAARIALTEAMGDHRLSVAPGGRATDVLEIAPTLIREGAPGAEELRRAMDYKGERALAEGEETGARYIIPTDPEWPATLRAAGLLAPLGLWIKGTPSLAEATEHAIALVGPGRGTDYGRHCAAYLARSLAVFGHNTIAASIGVGGIGDRALAVCAANRDRTPIGVTAGGFPIGDTEASRRHGNLLEKGGLLVSMYRPGSLPDKPRRLDRERLIGCLGQAVTVIEGKGRKWETAALIAELTGRPLLAVPGPIISDLSSLPNILIRDGRARAVHSASGVIARTYTRH</sequence>
<dbReference type="PANTHER" id="PTHR43022:SF1">
    <property type="entry name" value="PROTEIN SMF"/>
    <property type="match status" value="1"/>
</dbReference>